<dbReference type="InterPro" id="IPR025007">
    <property type="entry name" value="DUF3899"/>
</dbReference>
<dbReference type="AlphaFoldDB" id="A0A9Q9BPS2"/>
<evidence type="ECO:0000313" key="3">
    <source>
        <dbReference type="EMBL" id="UTH14445.1"/>
    </source>
</evidence>
<evidence type="ECO:0000256" key="1">
    <source>
        <dbReference type="SAM" id="Phobius"/>
    </source>
</evidence>
<dbReference type="RefSeq" id="WP_254250359.1">
    <property type="nucleotide sequence ID" value="NZ_CP073809.1"/>
</dbReference>
<sequence>MKRHFFMLSVLLLFLLTLVFMLFNGFTAIGLINSLFLASLILFCLSLLILLFSDGAFSIMGHSFRRFHYMTAPKRVRETLDGDELYTRKDVKIRQQLYPITLPLLVTSGTALVLALLLSYMQ</sequence>
<dbReference type="Proteomes" id="UP001057381">
    <property type="component" value="Chromosome"/>
</dbReference>
<accession>A0A9Q9BPS2</accession>
<keyword evidence="1" id="KW-0472">Membrane</keyword>
<feature type="transmembrane region" description="Helical" evidence="1">
    <location>
        <begin position="35"/>
        <end position="60"/>
    </location>
</feature>
<keyword evidence="1" id="KW-0812">Transmembrane</keyword>
<evidence type="ECO:0000313" key="4">
    <source>
        <dbReference type="Proteomes" id="UP001057381"/>
    </source>
</evidence>
<dbReference type="Pfam" id="PF13038">
    <property type="entry name" value="DUF3899"/>
    <property type="match status" value="1"/>
</dbReference>
<dbReference type="KEGG" id="mequ:KFV11_03540"/>
<dbReference type="EMBL" id="CP073809">
    <property type="protein sequence ID" value="UTH14445.1"/>
    <property type="molecule type" value="Genomic_DNA"/>
</dbReference>
<organism evidence="3 4">
    <name type="scientific">Macrococcus equipercicus</name>
    <dbReference type="NCBI Taxonomy" id="69967"/>
    <lineage>
        <taxon>Bacteria</taxon>
        <taxon>Bacillati</taxon>
        <taxon>Bacillota</taxon>
        <taxon>Bacilli</taxon>
        <taxon>Bacillales</taxon>
        <taxon>Staphylococcaceae</taxon>
        <taxon>Macrococcus</taxon>
    </lineage>
</organism>
<evidence type="ECO:0000259" key="2">
    <source>
        <dbReference type="Pfam" id="PF13038"/>
    </source>
</evidence>
<protein>
    <submittedName>
        <fullName evidence="3">DUF3899 domain-containing protein</fullName>
    </submittedName>
</protein>
<keyword evidence="1" id="KW-1133">Transmembrane helix</keyword>
<gene>
    <name evidence="3" type="ORF">KFV11_03540</name>
</gene>
<reference evidence="3" key="1">
    <citation type="submission" date="2021-04" db="EMBL/GenBank/DDBJ databases">
        <title>Complete Genome Sequences of Macrococcus spp. from dog and cattle.</title>
        <authorList>
            <person name="Schwendener S."/>
            <person name="Perreten V."/>
        </authorList>
    </citation>
    <scope>NUCLEOTIDE SEQUENCE</scope>
    <source>
        <strain evidence="3">Epi0143-OL</strain>
    </source>
</reference>
<name>A0A9Q9BPS2_9STAP</name>
<proteinExistence type="predicted"/>
<feature type="domain" description="DUF3899" evidence="2">
    <location>
        <begin position="32"/>
        <end position="119"/>
    </location>
</feature>
<feature type="transmembrane region" description="Helical" evidence="1">
    <location>
        <begin position="97"/>
        <end position="121"/>
    </location>
</feature>